<dbReference type="Proteomes" id="UP001175271">
    <property type="component" value="Unassembled WGS sequence"/>
</dbReference>
<reference evidence="1" key="1">
    <citation type="submission" date="2023-06" db="EMBL/GenBank/DDBJ databases">
        <title>Genomic analysis of the entomopathogenic nematode Steinernema hermaphroditum.</title>
        <authorList>
            <person name="Schwarz E.M."/>
            <person name="Heppert J.K."/>
            <person name="Baniya A."/>
            <person name="Schwartz H.T."/>
            <person name="Tan C.-H."/>
            <person name="Antoshechkin I."/>
            <person name="Sternberg P.W."/>
            <person name="Goodrich-Blair H."/>
            <person name="Dillman A.R."/>
        </authorList>
    </citation>
    <scope>NUCLEOTIDE SEQUENCE</scope>
    <source>
        <strain evidence="1">PS9179</strain>
        <tissue evidence="1">Whole animal</tissue>
    </source>
</reference>
<protein>
    <submittedName>
        <fullName evidence="1">Uncharacterized protein</fullName>
    </submittedName>
</protein>
<gene>
    <name evidence="1" type="ORF">QR680_000346</name>
</gene>
<accession>A0AA39GX02</accession>
<name>A0AA39GX02_9BILA</name>
<comment type="caution">
    <text evidence="1">The sequence shown here is derived from an EMBL/GenBank/DDBJ whole genome shotgun (WGS) entry which is preliminary data.</text>
</comment>
<evidence type="ECO:0000313" key="2">
    <source>
        <dbReference type="Proteomes" id="UP001175271"/>
    </source>
</evidence>
<proteinExistence type="predicted"/>
<organism evidence="1 2">
    <name type="scientific">Steinernema hermaphroditum</name>
    <dbReference type="NCBI Taxonomy" id="289476"/>
    <lineage>
        <taxon>Eukaryota</taxon>
        <taxon>Metazoa</taxon>
        <taxon>Ecdysozoa</taxon>
        <taxon>Nematoda</taxon>
        <taxon>Chromadorea</taxon>
        <taxon>Rhabditida</taxon>
        <taxon>Tylenchina</taxon>
        <taxon>Panagrolaimomorpha</taxon>
        <taxon>Strongyloidoidea</taxon>
        <taxon>Steinernematidae</taxon>
        <taxon>Steinernema</taxon>
    </lineage>
</organism>
<keyword evidence="2" id="KW-1185">Reference proteome</keyword>
<dbReference type="AlphaFoldDB" id="A0AA39GX02"/>
<evidence type="ECO:0000313" key="1">
    <source>
        <dbReference type="EMBL" id="KAK0393672.1"/>
    </source>
</evidence>
<sequence length="205" mass="23596">MDLHISADKPMQNTNPVEAHIGPWLTRNMLPILIRKRFEAENDESEGMISDSVSAKRYVLMKSEKQIKIFLSETYRFLIDGLSDYESFVMERIDIIDMNLLGIDGFFDIVRGIVQNQEVNALTRTQLYLQKAQKECQTITDSFTNHELSPIFNGQPIGLTTTLKLVTALALSNDRFKFEVFAVKEQDDYLAFLDVPHRRDGCDRL</sequence>
<dbReference type="EMBL" id="JAUCMV010000005">
    <property type="protein sequence ID" value="KAK0393672.1"/>
    <property type="molecule type" value="Genomic_DNA"/>
</dbReference>